<evidence type="ECO:0000313" key="2">
    <source>
        <dbReference type="EMBL" id="EGG07761.1"/>
    </source>
</evidence>
<dbReference type="EMBL" id="GL883103">
    <property type="protein sequence ID" value="EGG07761.1"/>
    <property type="molecule type" value="Genomic_DNA"/>
</dbReference>
<dbReference type="Proteomes" id="UP000001072">
    <property type="component" value="Unassembled WGS sequence"/>
</dbReference>
<reference evidence="3" key="1">
    <citation type="journal article" date="2011" name="Proc. Natl. Acad. Sci. U.S.A.">
        <title>Obligate biotrophy features unraveled by the genomic analysis of rust fungi.</title>
        <authorList>
            <person name="Duplessis S."/>
            <person name="Cuomo C.A."/>
            <person name="Lin Y.-C."/>
            <person name="Aerts A."/>
            <person name="Tisserant E."/>
            <person name="Veneault-Fourrey C."/>
            <person name="Joly D.L."/>
            <person name="Hacquard S."/>
            <person name="Amselem J."/>
            <person name="Cantarel B.L."/>
            <person name="Chiu R."/>
            <person name="Coutinho P.M."/>
            <person name="Feau N."/>
            <person name="Field M."/>
            <person name="Frey P."/>
            <person name="Gelhaye E."/>
            <person name="Goldberg J."/>
            <person name="Grabherr M.G."/>
            <person name="Kodira C.D."/>
            <person name="Kohler A."/>
            <person name="Kuees U."/>
            <person name="Lindquist E.A."/>
            <person name="Lucas S.M."/>
            <person name="Mago R."/>
            <person name="Mauceli E."/>
            <person name="Morin E."/>
            <person name="Murat C."/>
            <person name="Pangilinan J.L."/>
            <person name="Park R."/>
            <person name="Pearson M."/>
            <person name="Quesneville H."/>
            <person name="Rouhier N."/>
            <person name="Sakthikumar S."/>
            <person name="Salamov A.A."/>
            <person name="Schmutz J."/>
            <person name="Selles B."/>
            <person name="Shapiro H."/>
            <person name="Tanguay P."/>
            <person name="Tuskan G.A."/>
            <person name="Henrissat B."/>
            <person name="Van de Peer Y."/>
            <person name="Rouze P."/>
            <person name="Ellis J.G."/>
            <person name="Dodds P.N."/>
            <person name="Schein J.E."/>
            <person name="Zhong S."/>
            <person name="Hamelin R.C."/>
            <person name="Grigoriev I.V."/>
            <person name="Szabo L.J."/>
            <person name="Martin F."/>
        </authorList>
    </citation>
    <scope>NUCLEOTIDE SEQUENCE [LARGE SCALE GENOMIC DNA]</scope>
    <source>
        <strain evidence="3">98AG31 / pathotype 3-4-7</strain>
    </source>
</reference>
<dbReference type="AlphaFoldDB" id="F4RIW6"/>
<dbReference type="RefSeq" id="XP_007409093.1">
    <property type="nucleotide sequence ID" value="XM_007409031.1"/>
</dbReference>
<accession>F4RIW6</accession>
<gene>
    <name evidence="2" type="ORF">MELLADRAFT_124047</name>
</gene>
<proteinExistence type="predicted"/>
<feature type="transmembrane region" description="Helical" evidence="1">
    <location>
        <begin position="12"/>
        <end position="32"/>
    </location>
</feature>
<evidence type="ECO:0000256" key="1">
    <source>
        <dbReference type="SAM" id="Phobius"/>
    </source>
</evidence>
<dbReference type="KEGG" id="mlr:MELLADRAFT_124047"/>
<name>F4RIW6_MELLP</name>
<dbReference type="GeneID" id="18926590"/>
<dbReference type="VEuPathDB" id="FungiDB:MELLADRAFT_124047"/>
<keyword evidence="1" id="KW-0472">Membrane</keyword>
<keyword evidence="1" id="KW-0812">Transmembrane</keyword>
<dbReference type="InParanoid" id="F4RIW6"/>
<sequence>MNSSLLYHKLFQILLIYVLPTILLFVIVHLLFPKKFRLVVIIGVMILAFLPSEVTFMICLFLLILSILAGFLAFCFFANEIINFDQDLDDFPPSSIPIIIVTPPIPDIVITPPTGLHVTNLPPRYGQQDPAFLMVIPRSIRKKRSKARSRSPDGRRGSK</sequence>
<organism evidence="3">
    <name type="scientific">Melampsora larici-populina (strain 98AG31 / pathotype 3-4-7)</name>
    <name type="common">Poplar leaf rust fungus</name>
    <dbReference type="NCBI Taxonomy" id="747676"/>
    <lineage>
        <taxon>Eukaryota</taxon>
        <taxon>Fungi</taxon>
        <taxon>Dikarya</taxon>
        <taxon>Basidiomycota</taxon>
        <taxon>Pucciniomycotina</taxon>
        <taxon>Pucciniomycetes</taxon>
        <taxon>Pucciniales</taxon>
        <taxon>Melampsoraceae</taxon>
        <taxon>Melampsora</taxon>
    </lineage>
</organism>
<dbReference type="HOGENOM" id="CLU_1619396_0_0_1"/>
<feature type="transmembrane region" description="Helical" evidence="1">
    <location>
        <begin position="39"/>
        <end position="72"/>
    </location>
</feature>
<protein>
    <submittedName>
        <fullName evidence="2">Secreted protein</fullName>
    </submittedName>
</protein>
<keyword evidence="3" id="KW-1185">Reference proteome</keyword>
<keyword evidence="1" id="KW-1133">Transmembrane helix</keyword>
<evidence type="ECO:0000313" key="3">
    <source>
        <dbReference type="Proteomes" id="UP000001072"/>
    </source>
</evidence>